<dbReference type="Pfam" id="PF19838">
    <property type="entry name" value="LptD_2"/>
    <property type="match status" value="1"/>
</dbReference>
<reference evidence="2" key="1">
    <citation type="journal article" date="2020" name="mSystems">
        <title>Genome- and Community-Level Interaction Insights into Carbon Utilization and Element Cycling Functions of Hydrothermarchaeota in Hydrothermal Sediment.</title>
        <authorList>
            <person name="Zhou Z."/>
            <person name="Liu Y."/>
            <person name="Xu W."/>
            <person name="Pan J."/>
            <person name="Luo Z.H."/>
            <person name="Li M."/>
        </authorList>
    </citation>
    <scope>NUCLEOTIDE SEQUENCE [LARGE SCALE GENOMIC DNA]</scope>
    <source>
        <strain evidence="2">SpSt-1181</strain>
    </source>
</reference>
<organism evidence="2">
    <name type="scientific">Prosthecochloris aestuarii</name>
    <dbReference type="NCBI Taxonomy" id="1102"/>
    <lineage>
        <taxon>Bacteria</taxon>
        <taxon>Pseudomonadati</taxon>
        <taxon>Chlorobiota</taxon>
        <taxon>Chlorobiia</taxon>
        <taxon>Chlorobiales</taxon>
        <taxon>Chlorobiaceae</taxon>
        <taxon>Prosthecochloris</taxon>
    </lineage>
</organism>
<accession>A0A831WPA0</accession>
<sequence length="881" mass="99877">MPNPDNASRKPFWIVLLFLAGLLSPVFIPVSSYAAVSGQGEPSDTLSVSGPDTTISFAARDSLVYRLDERKMELKGNASVEYDQMMIEAPDIMIDYETSVMEARPLKNEKGEYIERPLFTDNQGEFEADDITYNFSTREGYTSNISSESPEGYYSGSEVTRLENGELLVKDGFFTTCPKDDPDIWFYSPNMRIIPEDRIVASPLIMYVRPVVFSRPLPPIPLIPLPYMVIPLQTERASGFLIPKAGASSSRGFYLSNLGYYWAINDYMDLRFEGDVALNGSWRIGERFRYKKRYLFEGMLEAEYEHSLDDSDGTEYDNWYFNLVHHHEFDPTAVLDLDVEYQGGERDYDINSIDTDNIVDEQTSSYASFSKIYDEGERGITLSYQGTQDLRTDDHTQVLGASYYQNRVYPFLSDGREDTWASRFSFTPRASAEALYSRASGFDRSRYQADASVRMMYEPENDRDLTLSQSVILEGQLDDSDLDGFRRGARIELPFEAEGTLFDHLYVNGRLSFSSTVTDGAVRKYYDGSEVVTVRTDDLSGFSTYSVAVDASTRLYGVLRSGLLERMTGIQALRHTFIPEISFTWNPDYRGDSYEYYGSYFDPDEGSYQRYNRFMNALYSDIPEENATIGLKLGNLLQAKVRDQDNPSGQRILQLLSFDASTSYNLAADSLHLSPLVLSASSSALSPHFLLSAGAMYDFYDYDPVTGERVDRLYADGGNGLLRFLRGFFNMSFQVRGHFGGESAPENARPERLTTSVYSERFHKKSTGRSAYGLPWQLRMSLYLNSEHEDPLEPAETDALLNTSARMSLSNIWTVGVNTGFDLQEQEFVFPLLDLYGDFGCWEMGIEWVPSGEYQSYFLQIGLKSPLLKALRFSRRGSFGS</sequence>
<protein>
    <submittedName>
        <fullName evidence="2">LPS-assembly protein LptD</fullName>
    </submittedName>
</protein>
<gene>
    <name evidence="2" type="ORF">ENN50_03855</name>
</gene>
<dbReference type="GO" id="GO:0009279">
    <property type="term" value="C:cell outer membrane"/>
    <property type="evidence" value="ECO:0007669"/>
    <property type="project" value="TreeGrafter"/>
</dbReference>
<evidence type="ECO:0000313" key="2">
    <source>
        <dbReference type="EMBL" id="HED30817.1"/>
    </source>
</evidence>
<proteinExistence type="predicted"/>
<name>A0A831WPA0_PROAE</name>
<comment type="caution">
    <text evidence="2">The sequence shown here is derived from an EMBL/GenBank/DDBJ whole genome shotgun (WGS) entry which is preliminary data.</text>
</comment>
<feature type="domain" description="LPS-assembly protein LptD central" evidence="1">
    <location>
        <begin position="219"/>
        <end position="700"/>
    </location>
</feature>
<dbReference type="InterPro" id="IPR050218">
    <property type="entry name" value="LptD"/>
</dbReference>
<dbReference type="EMBL" id="DSBW01000085">
    <property type="protein sequence ID" value="HED30817.1"/>
    <property type="molecule type" value="Genomic_DNA"/>
</dbReference>
<dbReference type="GO" id="GO:1990351">
    <property type="term" value="C:transporter complex"/>
    <property type="evidence" value="ECO:0007669"/>
    <property type="project" value="TreeGrafter"/>
</dbReference>
<dbReference type="AlphaFoldDB" id="A0A831WPA0"/>
<dbReference type="Proteomes" id="UP000886335">
    <property type="component" value="Unassembled WGS sequence"/>
</dbReference>
<dbReference type="PANTHER" id="PTHR30189:SF1">
    <property type="entry name" value="LPS-ASSEMBLY PROTEIN LPTD"/>
    <property type="match status" value="1"/>
</dbReference>
<dbReference type="PANTHER" id="PTHR30189">
    <property type="entry name" value="LPS-ASSEMBLY PROTEIN"/>
    <property type="match status" value="1"/>
</dbReference>
<evidence type="ECO:0000259" key="1">
    <source>
        <dbReference type="Pfam" id="PF19838"/>
    </source>
</evidence>
<dbReference type="InterPro" id="IPR045659">
    <property type="entry name" value="LptD_2"/>
</dbReference>